<reference evidence="2 3" key="1">
    <citation type="submission" date="2021-02" db="EMBL/GenBank/DDBJ databases">
        <title>Genome assembly of Pseudopithomyces chartarum.</title>
        <authorList>
            <person name="Jauregui R."/>
            <person name="Singh J."/>
            <person name="Voisey C."/>
        </authorList>
    </citation>
    <scope>NUCLEOTIDE SEQUENCE [LARGE SCALE GENOMIC DNA]</scope>
    <source>
        <strain evidence="2 3">AGR01</strain>
    </source>
</reference>
<protein>
    <recommendedName>
        <fullName evidence="1">Prion-inhibition and propagation HeLo domain-containing protein</fullName>
    </recommendedName>
</protein>
<dbReference type="Proteomes" id="UP001280581">
    <property type="component" value="Unassembled WGS sequence"/>
</dbReference>
<evidence type="ECO:0000313" key="3">
    <source>
        <dbReference type="Proteomes" id="UP001280581"/>
    </source>
</evidence>
<evidence type="ECO:0000259" key="1">
    <source>
        <dbReference type="Pfam" id="PF14479"/>
    </source>
</evidence>
<accession>A0AAN6RB74</accession>
<keyword evidence="3" id="KW-1185">Reference proteome</keyword>
<dbReference type="Gene3D" id="1.20.120.1020">
    <property type="entry name" value="Prion-inhibition and propagation, HeLo domain"/>
    <property type="match status" value="1"/>
</dbReference>
<name>A0AAN6RB74_9PLEO</name>
<evidence type="ECO:0000313" key="2">
    <source>
        <dbReference type="EMBL" id="KAK3197756.1"/>
    </source>
</evidence>
<gene>
    <name evidence="2" type="ORF">GRF29_216g1199226</name>
</gene>
<dbReference type="AlphaFoldDB" id="A0AAN6RB74"/>
<sequence length="313" mass="35809">MTDIAAVVTGLPASFISCVQCFEIIQYGRNLKSEHDHLVDRLYHIGVKLSRWGKSRGLLDDNLAPIDSLQDREGCQEIFTRILGRFEEAREKGKRYELNQRRQGGEMGSSDALELDGEENIAPSVKSFRTNMRSFMSNYTRRSRNAGIRVRWAIYERQVLTNLVNNLRSDVEDLVELFPQHVVTPEKDLILREVQDFPDDAISIAQVINEAEKLISEKEVEKLLETAVAEEIERRERQGRPIHRFENFDIRKVTDTQIGNRIAQGSEAEKMGSVFKTFNISDAKGLHVGNEYQAVDHKNRDCGEGRKDSILES</sequence>
<dbReference type="InterPro" id="IPR038305">
    <property type="entry name" value="HeLo_sf"/>
</dbReference>
<feature type="domain" description="Prion-inhibition and propagation HeLo" evidence="1">
    <location>
        <begin position="7"/>
        <end position="196"/>
    </location>
</feature>
<dbReference type="EMBL" id="WVTA01000018">
    <property type="protein sequence ID" value="KAK3197756.1"/>
    <property type="molecule type" value="Genomic_DNA"/>
</dbReference>
<comment type="caution">
    <text evidence="2">The sequence shown here is derived from an EMBL/GenBank/DDBJ whole genome shotgun (WGS) entry which is preliminary data.</text>
</comment>
<organism evidence="2 3">
    <name type="scientific">Pseudopithomyces chartarum</name>
    <dbReference type="NCBI Taxonomy" id="1892770"/>
    <lineage>
        <taxon>Eukaryota</taxon>
        <taxon>Fungi</taxon>
        <taxon>Dikarya</taxon>
        <taxon>Ascomycota</taxon>
        <taxon>Pezizomycotina</taxon>
        <taxon>Dothideomycetes</taxon>
        <taxon>Pleosporomycetidae</taxon>
        <taxon>Pleosporales</taxon>
        <taxon>Massarineae</taxon>
        <taxon>Didymosphaeriaceae</taxon>
        <taxon>Pseudopithomyces</taxon>
    </lineage>
</organism>
<dbReference type="InterPro" id="IPR029498">
    <property type="entry name" value="HeLo_dom"/>
</dbReference>
<proteinExistence type="predicted"/>
<dbReference type="Pfam" id="PF14479">
    <property type="entry name" value="HeLo"/>
    <property type="match status" value="1"/>
</dbReference>